<evidence type="ECO:0000313" key="4">
    <source>
        <dbReference type="EMBL" id="KAL3086202.1"/>
    </source>
</evidence>
<keyword evidence="3" id="KW-0812">Transmembrane</keyword>
<evidence type="ECO:0000313" key="5">
    <source>
        <dbReference type="Proteomes" id="UP001620626"/>
    </source>
</evidence>
<gene>
    <name evidence="4" type="ORF">niasHT_039994</name>
</gene>
<dbReference type="AlphaFoldDB" id="A0ABD2J3U6"/>
<proteinExistence type="predicted"/>
<keyword evidence="3" id="KW-1133">Transmembrane helix</keyword>
<keyword evidence="3" id="KW-0472">Membrane</keyword>
<feature type="region of interest" description="Disordered" evidence="2">
    <location>
        <begin position="14"/>
        <end position="86"/>
    </location>
</feature>
<dbReference type="Pfam" id="PF06918">
    <property type="entry name" value="DUF1280"/>
    <property type="match status" value="1"/>
</dbReference>
<keyword evidence="5" id="KW-1185">Reference proteome</keyword>
<feature type="coiled-coil region" evidence="1">
    <location>
        <begin position="130"/>
        <end position="157"/>
    </location>
</feature>
<feature type="compositionally biased region" description="Polar residues" evidence="2">
    <location>
        <begin position="57"/>
        <end position="71"/>
    </location>
</feature>
<dbReference type="PANTHER" id="PTHR31424:SF5">
    <property type="entry name" value="APPLE DOMAIN-CONTAINING PROTEIN"/>
    <property type="match status" value="1"/>
</dbReference>
<dbReference type="Proteomes" id="UP001620626">
    <property type="component" value="Unassembled WGS sequence"/>
</dbReference>
<protein>
    <submittedName>
        <fullName evidence="4">Uncharacterized protein</fullName>
    </submittedName>
</protein>
<feature type="transmembrane region" description="Helical" evidence="3">
    <location>
        <begin position="925"/>
        <end position="946"/>
    </location>
</feature>
<feature type="compositionally biased region" description="Acidic residues" evidence="2">
    <location>
        <begin position="725"/>
        <end position="734"/>
    </location>
</feature>
<keyword evidence="1" id="KW-0175">Coiled coil</keyword>
<dbReference type="InterPro" id="IPR009689">
    <property type="entry name" value="DUF1280"/>
</dbReference>
<feature type="transmembrane region" description="Helical" evidence="3">
    <location>
        <begin position="892"/>
        <end position="913"/>
    </location>
</feature>
<evidence type="ECO:0000256" key="1">
    <source>
        <dbReference type="SAM" id="Coils"/>
    </source>
</evidence>
<dbReference type="PANTHER" id="PTHR31424">
    <property type="entry name" value="PROTEIN CBG23806"/>
    <property type="match status" value="1"/>
</dbReference>
<reference evidence="4 5" key="1">
    <citation type="submission" date="2024-10" db="EMBL/GenBank/DDBJ databases">
        <authorList>
            <person name="Kim D."/>
        </authorList>
    </citation>
    <scope>NUCLEOTIDE SEQUENCE [LARGE SCALE GENOMIC DNA]</scope>
    <source>
        <strain evidence="4">BH-2024</strain>
    </source>
</reference>
<feature type="transmembrane region" description="Helical" evidence="3">
    <location>
        <begin position="961"/>
        <end position="979"/>
    </location>
</feature>
<evidence type="ECO:0000256" key="2">
    <source>
        <dbReference type="SAM" id="MobiDB-lite"/>
    </source>
</evidence>
<sequence length="993" mass="112927">MVFTRKITEKFNKLSNSGVEARQKRKEWRQELAQKGGSTPKRLKQTEAMPTADGEGTPTQATESGPSSSTLGLRPRSSPRPLTATPIRHHVRVRPKTTENATQMELTTADKATHMDLTMMDKATDVDLAYEDAATQTEQLDKQLKEQEQVISFLRQQVRNRDAMITRLRRQLEEKMAPPMETLTTSKTTPTGRTKMNADHLQRTSRRKLADQIADVINRDRSRSASRASLERISREVRHKFAHYTPKKKKQQQPIQNDSVDPEDALLILGLVGTQKAYRRLKATIRLINAKLDVFPPLKKVLDIKRRICGPLQYAPIETNVGVGFVCTDVEAALEARLLSAKDNLITFGGEIYIKLSGDHGQSCTKITVSFSQAARSNSPSNNFVCAVFPAKDSRENLERYGSTLWEQIDGIGTLAGKRVKWFMGGDVSFIWSMIGHCGSAVTTFPSPICGCRSDHLVKEGEICELRTIGQTVHFAEQFTKAMVNGEKANAAVRSAMMGITKPPLLLSIGFDRIIPAPFHVFQGLGNALIRELEQQDGCAAIAQHFFRRFGARREQFRKRDMTGNSIRKILVHASEMEHLFSTDWPIAICRTLVHLGKIQKFSKAEPLSPNDLDELEERVNDFKSFLSAQERMRGFLSKKPKSHLLLSHFVPFAREHKFLGLLDEQGDEALHSVWRRLEQLWKCMPDADQILQQLEHHFVNNWLLDTGKIDEMKQRQSDQREEHDEFDQSDEETDEISLINQTEEVVKRGFSMENKIIFLKSLQIVLTLAFIWQLMSLHEFCGTFADPKAFLRENISVGNCKRFTLIGKDSKSGKFGVVFDQDKWHNQMSMISTNDHQQMEEQQHQFMDELAAKLPSAGRHCIPIMITPFDWFFDVIGIARNPLKKLTLFNFSIQLNIALASLSMIGIGFMKMREEYGFSASFRAYYSVACWCFCAEFSFKLLFYWTDFWTCVNFQADHTVVPLKNLVISIVMVCLYVFELKGAGGANNNNNT</sequence>
<accession>A0ABD2J3U6</accession>
<evidence type="ECO:0000256" key="3">
    <source>
        <dbReference type="SAM" id="Phobius"/>
    </source>
</evidence>
<name>A0ABD2J3U6_9BILA</name>
<organism evidence="4 5">
    <name type="scientific">Heterodera trifolii</name>
    <dbReference type="NCBI Taxonomy" id="157864"/>
    <lineage>
        <taxon>Eukaryota</taxon>
        <taxon>Metazoa</taxon>
        <taxon>Ecdysozoa</taxon>
        <taxon>Nematoda</taxon>
        <taxon>Chromadorea</taxon>
        <taxon>Rhabditida</taxon>
        <taxon>Tylenchina</taxon>
        <taxon>Tylenchomorpha</taxon>
        <taxon>Tylenchoidea</taxon>
        <taxon>Heteroderidae</taxon>
        <taxon>Heteroderinae</taxon>
        <taxon>Heterodera</taxon>
    </lineage>
</organism>
<feature type="region of interest" description="Disordered" evidence="2">
    <location>
        <begin position="714"/>
        <end position="734"/>
    </location>
</feature>
<dbReference type="EMBL" id="JBICBT010001046">
    <property type="protein sequence ID" value="KAL3086202.1"/>
    <property type="molecule type" value="Genomic_DNA"/>
</dbReference>
<feature type="compositionally biased region" description="Basic and acidic residues" evidence="2">
    <location>
        <begin position="714"/>
        <end position="724"/>
    </location>
</feature>
<comment type="caution">
    <text evidence="4">The sequence shown here is derived from an EMBL/GenBank/DDBJ whole genome shotgun (WGS) entry which is preliminary data.</text>
</comment>